<organism evidence="1 2">
    <name type="scientific">Candidatus Sodalis endolongispinus</name>
    <dbReference type="NCBI Taxonomy" id="2812662"/>
    <lineage>
        <taxon>Bacteria</taxon>
        <taxon>Pseudomonadati</taxon>
        <taxon>Pseudomonadota</taxon>
        <taxon>Gammaproteobacteria</taxon>
        <taxon>Enterobacterales</taxon>
        <taxon>Bruguierivoracaceae</taxon>
        <taxon>Sodalis</taxon>
    </lineage>
</organism>
<protein>
    <recommendedName>
        <fullName evidence="3">Phage protein</fullName>
    </recommendedName>
</protein>
<comment type="caution">
    <text evidence="1">The sequence shown here is derived from an EMBL/GenBank/DDBJ whole genome shotgun (WGS) entry which is preliminary data.</text>
</comment>
<evidence type="ECO:0008006" key="3">
    <source>
        <dbReference type="Google" id="ProtNLM"/>
    </source>
</evidence>
<name>A0ABS5YEF5_9GAMM</name>
<evidence type="ECO:0000313" key="2">
    <source>
        <dbReference type="Proteomes" id="UP000811282"/>
    </source>
</evidence>
<reference evidence="1 2" key="1">
    <citation type="journal article" date="2021" name="Genome Biol. Evol.">
        <title>The evolution of interdependence in a four-way mealybug symbiosis.</title>
        <authorList>
            <person name="Garber A.I."/>
            <person name="Kupper M."/>
            <person name="Laetsch D.R."/>
            <person name="Weldon S.R."/>
            <person name="Ladinsky M.S."/>
            <person name="Bjorkman P.J."/>
            <person name="McCutcheon J.P."/>
        </authorList>
    </citation>
    <scope>NUCLEOTIDE SEQUENCE [LARGE SCALE GENOMIC DNA]</scope>
    <source>
        <strain evidence="1">SOD</strain>
    </source>
</reference>
<dbReference type="RefSeq" id="WP_215671282.1">
    <property type="nucleotide sequence ID" value="NZ_JAFJYC010000003.1"/>
</dbReference>
<sequence>MNSEFNENTDNNRHVMTKRCYTHKIKVAENTLEGAYNAVNIISHLKSSIKKGDLSP</sequence>
<keyword evidence="2" id="KW-1185">Reference proteome</keyword>
<gene>
    <name evidence="1" type="ORF">JZM24_17265</name>
</gene>
<proteinExistence type="predicted"/>
<accession>A0ABS5YEF5</accession>
<evidence type="ECO:0000313" key="1">
    <source>
        <dbReference type="EMBL" id="MBT9433411.1"/>
    </source>
</evidence>
<dbReference type="Proteomes" id="UP000811282">
    <property type="component" value="Unassembled WGS sequence"/>
</dbReference>
<dbReference type="EMBL" id="JAFJYC010000003">
    <property type="protein sequence ID" value="MBT9433411.1"/>
    <property type="molecule type" value="Genomic_DNA"/>
</dbReference>